<feature type="compositionally biased region" description="Gly residues" evidence="1">
    <location>
        <begin position="251"/>
        <end position="262"/>
    </location>
</feature>
<dbReference type="Gramene" id="TraesPARA_EIv1.0_0073760.1">
    <property type="protein sequence ID" value="TraesPARA_EIv1.0_0073760.1.CDS1"/>
    <property type="gene ID" value="TraesPARA_EIv1.0_0073760"/>
</dbReference>
<dbReference type="Gramene" id="TraesCS1A02G121800.1">
    <property type="protein sequence ID" value="TraesCS1A02G121800.1.cds1"/>
    <property type="gene ID" value="TraesCS1A02G121800"/>
</dbReference>
<organism evidence="2">
    <name type="scientific">Triticum aestivum</name>
    <name type="common">Wheat</name>
    <dbReference type="NCBI Taxonomy" id="4565"/>
    <lineage>
        <taxon>Eukaryota</taxon>
        <taxon>Viridiplantae</taxon>
        <taxon>Streptophyta</taxon>
        <taxon>Embryophyta</taxon>
        <taxon>Tracheophyta</taxon>
        <taxon>Spermatophyta</taxon>
        <taxon>Magnoliopsida</taxon>
        <taxon>Liliopsida</taxon>
        <taxon>Poales</taxon>
        <taxon>Poaceae</taxon>
        <taxon>BOP clade</taxon>
        <taxon>Pooideae</taxon>
        <taxon>Triticodae</taxon>
        <taxon>Triticeae</taxon>
        <taxon>Triticinae</taxon>
        <taxon>Triticum</taxon>
    </lineage>
</organism>
<keyword evidence="3" id="KW-1185">Reference proteome</keyword>
<dbReference type="EnsemblPlants" id="TraesCS1A02G121800.1">
    <property type="protein sequence ID" value="TraesCS1A02G121800.1.cds1"/>
    <property type="gene ID" value="TraesCS1A02G121800"/>
</dbReference>
<sequence>MLSWKMSSSSHYRSPRFDMVNRPLEECNAGVAAMEEVVSNPVSLLVGRCGQHWIGSGDHVGIVLLGEFGLDVGVELLAAAFAEVVQHAASADHVVEVRQLGLRAALQAAPPPLEPLEGALCCCARGGDALVEGVLRPCQVLVRVRHEHPVRERVARAAHQPALVVSEHAGLAAGVQRGPLEHGGVGQRAREADAHVREGAVSVHDGLHGDGVGGLVVPLREAAVVVLGHVVLGWADGDVVGVDGADDAGDPGQGLEPGGGGFQWPADGLGQENGGEGGADLEDDVMAGGDAEAEATGDLAEGLPGGEAPEADRDALVHGYGSTQRGVLLGDGGAELVAERVEGGARHAEGLAELGVRARRAAEAVPPLRAPLPHPHPPAPAPCRWRSVAAAVGRRGGRRTLHLPPDRLRPRRAVVSRGDEAALPSLTSHFRWWRHHRRWQRRGGVSEEGWRGLGAAVVREGVGRGGEVVVHEEGEEGGVVVGSCWAVEERWKRGEGREVGAHDPIGLVESWLSELARSAAALRSTVLAVGCFSETRDEEDDRGGGDG</sequence>
<feature type="region of interest" description="Disordered" evidence="1">
    <location>
        <begin position="243"/>
        <end position="284"/>
    </location>
</feature>
<dbReference type="Proteomes" id="UP000019116">
    <property type="component" value="Chromosome 1A"/>
</dbReference>
<reference evidence="2" key="2">
    <citation type="submission" date="2018-10" db="UniProtKB">
        <authorList>
            <consortium name="EnsemblPlants"/>
        </authorList>
    </citation>
    <scope>IDENTIFICATION</scope>
</reference>
<name>A0A3B5XWQ3_WHEAT</name>
<protein>
    <submittedName>
        <fullName evidence="2">Uncharacterized protein</fullName>
    </submittedName>
</protein>
<proteinExistence type="predicted"/>
<dbReference type="AlphaFoldDB" id="A0A3B5XWQ3"/>
<evidence type="ECO:0000256" key="1">
    <source>
        <dbReference type="SAM" id="MobiDB-lite"/>
    </source>
</evidence>
<dbReference type="Gramene" id="TraesCS1A03G0300100.1">
    <property type="protein sequence ID" value="TraesCS1A03G0300100.1.CDS1"/>
    <property type="gene ID" value="TraesCS1A03G0300100"/>
</dbReference>
<evidence type="ECO:0000313" key="3">
    <source>
        <dbReference type="Proteomes" id="UP000019116"/>
    </source>
</evidence>
<evidence type="ECO:0000313" key="2">
    <source>
        <dbReference type="EnsemblPlants" id="TraesCS1A02G121800.1.cds1"/>
    </source>
</evidence>
<reference evidence="2" key="1">
    <citation type="submission" date="2018-08" db="EMBL/GenBank/DDBJ databases">
        <authorList>
            <person name="Rossello M."/>
        </authorList>
    </citation>
    <scope>NUCLEOTIDE SEQUENCE [LARGE SCALE GENOMIC DNA]</scope>
    <source>
        <strain evidence="2">cv. Chinese Spring</strain>
    </source>
</reference>
<accession>A0A3B5XWQ3</accession>
<dbReference type="Gramene" id="TraesCAD_scaffold_009457_01G000200.1">
    <property type="protein sequence ID" value="TraesCAD_scaffold_009457_01G000200.1"/>
    <property type="gene ID" value="TraesCAD_scaffold_009457_01G000200"/>
</dbReference>